<proteinExistence type="predicted"/>
<evidence type="ECO:0000313" key="2">
    <source>
        <dbReference type="Proteomes" id="UP000095280"/>
    </source>
</evidence>
<evidence type="ECO:0000256" key="1">
    <source>
        <dbReference type="SAM" id="MobiDB-lite"/>
    </source>
</evidence>
<organism evidence="2 3">
    <name type="scientific">Macrostomum lignano</name>
    <dbReference type="NCBI Taxonomy" id="282301"/>
    <lineage>
        <taxon>Eukaryota</taxon>
        <taxon>Metazoa</taxon>
        <taxon>Spiralia</taxon>
        <taxon>Lophotrochozoa</taxon>
        <taxon>Platyhelminthes</taxon>
        <taxon>Rhabditophora</taxon>
        <taxon>Macrostomorpha</taxon>
        <taxon>Macrostomida</taxon>
        <taxon>Macrostomidae</taxon>
        <taxon>Macrostomum</taxon>
    </lineage>
</organism>
<name>A0A1I8J3F8_9PLAT</name>
<dbReference type="AlphaFoldDB" id="A0A1I8J3F8"/>
<feature type="compositionally biased region" description="Polar residues" evidence="1">
    <location>
        <begin position="28"/>
        <end position="39"/>
    </location>
</feature>
<keyword evidence="2" id="KW-1185">Reference proteome</keyword>
<protein>
    <submittedName>
        <fullName evidence="3">Alternative protein</fullName>
    </submittedName>
</protein>
<accession>A0A1I8J3F8</accession>
<sequence>MMAGWAGCCGPGRSARRCPPMWERMPSSPGSTSAGSWRWSSPRRAPWPSGSGREAPASPHSTRPPATAR</sequence>
<reference evidence="3" key="1">
    <citation type="submission" date="2016-11" db="UniProtKB">
        <authorList>
            <consortium name="WormBaseParasite"/>
        </authorList>
    </citation>
    <scope>IDENTIFICATION</scope>
</reference>
<dbReference type="WBParaSite" id="maker-uti_cns_0045700-snap-gene-0.15-mRNA-1">
    <property type="protein sequence ID" value="maker-uti_cns_0045700-snap-gene-0.15-mRNA-1"/>
    <property type="gene ID" value="maker-uti_cns_0045700-snap-gene-0.15"/>
</dbReference>
<feature type="region of interest" description="Disordered" evidence="1">
    <location>
        <begin position="1"/>
        <end position="69"/>
    </location>
</feature>
<dbReference type="Proteomes" id="UP000095280">
    <property type="component" value="Unplaced"/>
</dbReference>
<evidence type="ECO:0000313" key="3">
    <source>
        <dbReference type="WBParaSite" id="maker-uti_cns_0045700-snap-gene-0.15-mRNA-1"/>
    </source>
</evidence>